<dbReference type="PRINTS" id="PR00173">
    <property type="entry name" value="EDTRNSPORT"/>
</dbReference>
<proteinExistence type="inferred from homology"/>
<feature type="transmembrane region" description="Helical" evidence="9">
    <location>
        <begin position="12"/>
        <end position="33"/>
    </location>
</feature>
<comment type="function">
    <text evidence="9">Involved in the import of serine and threonine into the cell, with the concomitant import of sodium (symport system).</text>
</comment>
<evidence type="ECO:0000256" key="9">
    <source>
        <dbReference type="HAMAP-Rule" id="MF_01582"/>
    </source>
</evidence>
<dbReference type="Pfam" id="PF00375">
    <property type="entry name" value="SDF"/>
    <property type="match status" value="1"/>
</dbReference>
<dbReference type="PANTHER" id="PTHR42865:SF8">
    <property type="entry name" value="SERINE_THREONINE TRANSPORTER SSTT"/>
    <property type="match status" value="1"/>
</dbReference>
<organism evidence="10 11">
    <name type="scientific">Enterococcus dongliensis</name>
    <dbReference type="NCBI Taxonomy" id="2559925"/>
    <lineage>
        <taxon>Bacteria</taxon>
        <taxon>Bacillati</taxon>
        <taxon>Bacillota</taxon>
        <taxon>Bacilli</taxon>
        <taxon>Lactobacillales</taxon>
        <taxon>Enterococcaceae</taxon>
        <taxon>Enterococcus</taxon>
    </lineage>
</organism>
<keyword evidence="8 9" id="KW-0472">Membrane</keyword>
<evidence type="ECO:0000313" key="10">
    <source>
        <dbReference type="EMBL" id="MDT2638066.1"/>
    </source>
</evidence>
<feature type="transmembrane region" description="Helical" evidence="9">
    <location>
        <begin position="39"/>
        <end position="58"/>
    </location>
</feature>
<keyword evidence="5 9" id="KW-0769">Symport</keyword>
<dbReference type="InterPro" id="IPR023025">
    <property type="entry name" value="Ser_Thr_transp_SstT"/>
</dbReference>
<evidence type="ECO:0000256" key="8">
    <source>
        <dbReference type="ARBA" id="ARBA00023136"/>
    </source>
</evidence>
<evidence type="ECO:0000256" key="2">
    <source>
        <dbReference type="ARBA" id="ARBA00022448"/>
    </source>
</evidence>
<dbReference type="InterPro" id="IPR036458">
    <property type="entry name" value="Na:dicarbo_symporter_sf"/>
</dbReference>
<name>A0AAW8TIF8_9ENTE</name>
<evidence type="ECO:0000256" key="5">
    <source>
        <dbReference type="ARBA" id="ARBA00022847"/>
    </source>
</evidence>
<dbReference type="GO" id="GO:0032329">
    <property type="term" value="P:serine transport"/>
    <property type="evidence" value="ECO:0007669"/>
    <property type="project" value="InterPro"/>
</dbReference>
<dbReference type="InterPro" id="IPR001991">
    <property type="entry name" value="Na-dicarboxylate_symporter"/>
</dbReference>
<accession>A0AAW8TIF8</accession>
<dbReference type="NCBIfam" id="NF010151">
    <property type="entry name" value="PRK13628.1"/>
    <property type="match status" value="1"/>
</dbReference>
<comment type="caution">
    <text evidence="9">Lacks conserved residue(s) required for the propagation of feature annotation.</text>
</comment>
<evidence type="ECO:0000256" key="3">
    <source>
        <dbReference type="ARBA" id="ARBA00022475"/>
    </source>
</evidence>
<dbReference type="Proteomes" id="UP001245561">
    <property type="component" value="Unassembled WGS sequence"/>
</dbReference>
<keyword evidence="7 9" id="KW-1133">Transmembrane helix</keyword>
<comment type="caution">
    <text evidence="10">The sequence shown here is derived from an EMBL/GenBank/DDBJ whole genome shotgun (WGS) entry which is preliminary data.</text>
</comment>
<evidence type="ECO:0000256" key="7">
    <source>
        <dbReference type="ARBA" id="ARBA00022989"/>
    </source>
</evidence>
<keyword evidence="3 9" id="KW-1003">Cell membrane</keyword>
<dbReference type="HAMAP" id="MF_01582">
    <property type="entry name" value="Ser_Thr_transp_SstT"/>
    <property type="match status" value="1"/>
</dbReference>
<protein>
    <recommendedName>
        <fullName evidence="9">Serine/threonine transporter SstT</fullName>
    </recommendedName>
    <alternativeName>
        <fullName evidence="9">Na(+)/serine-threonine symporter</fullName>
    </alternativeName>
</protein>
<feature type="transmembrane region" description="Helical" evidence="9">
    <location>
        <begin position="70"/>
        <end position="96"/>
    </location>
</feature>
<keyword evidence="6 9" id="KW-0029">Amino-acid transport</keyword>
<evidence type="ECO:0000313" key="11">
    <source>
        <dbReference type="Proteomes" id="UP001245561"/>
    </source>
</evidence>
<comment type="catalytic activity">
    <reaction evidence="9">
        <text>L-serine(in) + Na(+)(in) = L-serine(out) + Na(+)(out)</text>
        <dbReference type="Rhea" id="RHEA:29575"/>
        <dbReference type="ChEBI" id="CHEBI:29101"/>
        <dbReference type="ChEBI" id="CHEBI:33384"/>
    </reaction>
</comment>
<reference evidence="10" key="1">
    <citation type="submission" date="2023-03" db="EMBL/GenBank/DDBJ databases">
        <authorList>
            <person name="Shen W."/>
            <person name="Cai J."/>
        </authorList>
    </citation>
    <scope>NUCLEOTIDE SEQUENCE</scope>
    <source>
        <strain evidence="10">P55-2</strain>
    </source>
</reference>
<dbReference type="GO" id="GO:0005295">
    <property type="term" value="F:neutral L-amino acid:sodium symporter activity"/>
    <property type="evidence" value="ECO:0007669"/>
    <property type="project" value="TreeGrafter"/>
</dbReference>
<dbReference type="Gene3D" id="1.10.3860.10">
    <property type="entry name" value="Sodium:dicarboxylate symporter"/>
    <property type="match status" value="1"/>
</dbReference>
<dbReference type="EMBL" id="JARPYT010000018">
    <property type="protein sequence ID" value="MDT2638066.1"/>
    <property type="molecule type" value="Genomic_DNA"/>
</dbReference>
<keyword evidence="4 9" id="KW-0812">Transmembrane</keyword>
<feature type="transmembrane region" description="Helical" evidence="9">
    <location>
        <begin position="206"/>
        <end position="232"/>
    </location>
</feature>
<dbReference type="SUPFAM" id="SSF118215">
    <property type="entry name" value="Proton glutamate symport protein"/>
    <property type="match status" value="1"/>
</dbReference>
<dbReference type="GO" id="GO:0015826">
    <property type="term" value="P:threonine transport"/>
    <property type="evidence" value="ECO:0007669"/>
    <property type="project" value="InterPro"/>
</dbReference>
<evidence type="ECO:0000256" key="1">
    <source>
        <dbReference type="ARBA" id="ARBA00004141"/>
    </source>
</evidence>
<dbReference type="RefSeq" id="WP_311924557.1">
    <property type="nucleotide sequence ID" value="NZ_JARPYS010000014.1"/>
</dbReference>
<gene>
    <name evidence="9 10" type="primary">sstT</name>
    <name evidence="10" type="ORF">P7D36_11240</name>
</gene>
<evidence type="ECO:0000256" key="6">
    <source>
        <dbReference type="ARBA" id="ARBA00022970"/>
    </source>
</evidence>
<feature type="transmembrane region" description="Helical" evidence="9">
    <location>
        <begin position="174"/>
        <end position="194"/>
    </location>
</feature>
<dbReference type="PANTHER" id="PTHR42865">
    <property type="entry name" value="PROTON/GLUTAMATE-ASPARTATE SYMPORTER"/>
    <property type="match status" value="1"/>
</dbReference>
<dbReference type="GO" id="GO:0005886">
    <property type="term" value="C:plasma membrane"/>
    <property type="evidence" value="ECO:0007669"/>
    <property type="project" value="UniProtKB-SubCell"/>
</dbReference>
<feature type="transmembrane region" description="Helical" evidence="9">
    <location>
        <begin position="278"/>
        <end position="303"/>
    </location>
</feature>
<comment type="similarity">
    <text evidence="9">Belongs to the dicarboxylate/amino acid:cation symporter (DAACS) (TC 2.A.23) family.</text>
</comment>
<keyword evidence="2 9" id="KW-0813">Transport</keyword>
<evidence type="ECO:0000256" key="4">
    <source>
        <dbReference type="ARBA" id="ARBA00022692"/>
    </source>
</evidence>
<dbReference type="FunFam" id="1.10.3860.10:FF:000003">
    <property type="entry name" value="Serine/threonine transporter sstT"/>
    <property type="match status" value="1"/>
</dbReference>
<comment type="subcellular location">
    <subcellularLocation>
        <location evidence="9">Cell membrane</location>
        <topology evidence="9">Multi-pass membrane protein</topology>
    </subcellularLocation>
    <subcellularLocation>
        <location evidence="1">Membrane</location>
        <topology evidence="1">Multi-pass membrane protein</topology>
    </subcellularLocation>
</comment>
<feature type="transmembrane region" description="Helical" evidence="9">
    <location>
        <begin position="315"/>
        <end position="342"/>
    </location>
</feature>
<dbReference type="AlphaFoldDB" id="A0AAW8TIF8"/>
<sequence>MKVLKNMSLIKRIILGIIIGIFLGIVVPNWEFIGILGELFVGALKSIAPILVFVLIMASISKHKSGVQTFVKPIIVLYLLATLLAAVTAVVASFLFPVQIVLQEAAGSQDAPKALVDVIGNILTSVVQNPIQGMIDGNYLSILFWSALIGFGLRTCSKETKDVIDNLSEAVTRVVQLVIGLAPIGILGLVFNSVSSTGVSGLGQYGQLLALLVGTMLFVALIIYPILVFLLIHENPYPLIFFCLKESAIPAFFTRSSAANIPINMMLAERLELSEESYSISLPLGATINMGGAAITISTMTLVTVHTLGMDIQPFVALILCVLSALAACGASGIAGGSLLLIPLACSLFGISNDVAMQVVGVGFIIGVVQDSVETAVNSSSDLLFTAVAEFSSLKKKGAKLNIKKLVKEKGMKPTKSID</sequence>
<comment type="catalytic activity">
    <reaction evidence="9">
        <text>L-threonine(in) + Na(+)(in) = L-threonine(out) + Na(+)(out)</text>
        <dbReference type="Rhea" id="RHEA:69999"/>
        <dbReference type="ChEBI" id="CHEBI:29101"/>
        <dbReference type="ChEBI" id="CHEBI:57926"/>
    </reaction>
</comment>